<sequence length="299" mass="32967">MLRAEHCRPVNPCVTFRVHRVGCAQLAEIRIHQVGAVARAQQPAIHHLARTVLTGGNVLPHLLTHIPGQFGAVARCAAVTILVIKKVLIGHRLGMTLRSGPQHQVPGQRRGSGEGLCAALACLSAGVVDHLQNLLPLCLPVAKTRRDQRARQHDTPVSPFAADTDIDELRVQHHTAETLQNRLECSVCIVRTGQAYRLHSDHRIGSTRQRLLQVQIATGRQHQTRVAGQRRQFHGHLLAAALCLAAIGIEGFDQLRFVTGQRSTGEHARAQHGQKGYRHSRERQAQKVMNDRHEKSLSG</sequence>
<feature type="region of interest" description="Disordered" evidence="1">
    <location>
        <begin position="263"/>
        <end position="299"/>
    </location>
</feature>
<feature type="compositionally biased region" description="Basic and acidic residues" evidence="1">
    <location>
        <begin position="282"/>
        <end position="299"/>
    </location>
</feature>
<protein>
    <submittedName>
        <fullName evidence="2">Uncharacterized protein</fullName>
    </submittedName>
</protein>
<name>A0A3M3UBS7_PSESJ</name>
<comment type="caution">
    <text evidence="2">The sequence shown here is derived from an EMBL/GenBank/DDBJ whole genome shotgun (WGS) entry which is preliminary data.</text>
</comment>
<feature type="compositionally biased region" description="Basic residues" evidence="1">
    <location>
        <begin position="270"/>
        <end position="281"/>
    </location>
</feature>
<dbReference type="Proteomes" id="UP000276886">
    <property type="component" value="Unassembled WGS sequence"/>
</dbReference>
<reference evidence="2 3" key="1">
    <citation type="submission" date="2018-08" db="EMBL/GenBank/DDBJ databases">
        <title>Recombination of ecologically and evolutionarily significant loci maintains genetic cohesion in the Pseudomonas syringae species complex.</title>
        <authorList>
            <person name="Dillon M."/>
            <person name="Thakur S."/>
            <person name="Almeida R.N.D."/>
            <person name="Weir B.S."/>
            <person name="Guttman D.S."/>
        </authorList>
    </citation>
    <scope>NUCLEOTIDE SEQUENCE [LARGE SCALE GENOMIC DNA]</scope>
    <source>
        <strain evidence="2 3">ICMP 2788</strain>
    </source>
</reference>
<gene>
    <name evidence="2" type="ORF">ALQ44_05733</name>
</gene>
<dbReference type="AlphaFoldDB" id="A0A3M3UBS7"/>
<evidence type="ECO:0000313" key="2">
    <source>
        <dbReference type="EMBL" id="RMO30523.1"/>
    </source>
</evidence>
<accession>A0A3M3UBS7</accession>
<evidence type="ECO:0000256" key="1">
    <source>
        <dbReference type="SAM" id="MobiDB-lite"/>
    </source>
</evidence>
<dbReference type="EMBL" id="RBPQ01000075">
    <property type="protein sequence ID" value="RMO30523.1"/>
    <property type="molecule type" value="Genomic_DNA"/>
</dbReference>
<organism evidence="2 3">
    <name type="scientific">Pseudomonas syringae pv. pisi</name>
    <dbReference type="NCBI Taxonomy" id="59510"/>
    <lineage>
        <taxon>Bacteria</taxon>
        <taxon>Pseudomonadati</taxon>
        <taxon>Pseudomonadota</taxon>
        <taxon>Gammaproteobacteria</taxon>
        <taxon>Pseudomonadales</taxon>
        <taxon>Pseudomonadaceae</taxon>
        <taxon>Pseudomonas</taxon>
        <taxon>Pseudomonas syringae</taxon>
    </lineage>
</organism>
<proteinExistence type="predicted"/>
<evidence type="ECO:0000313" key="3">
    <source>
        <dbReference type="Proteomes" id="UP000276886"/>
    </source>
</evidence>